<dbReference type="InterPro" id="IPR014871">
    <property type="entry name" value="dUTPase/dCTP_pyrophosphatase"/>
</dbReference>
<evidence type="ECO:0000313" key="1">
    <source>
        <dbReference type="EMBL" id="UGO49459.1"/>
    </source>
</evidence>
<keyword evidence="2" id="KW-1185">Reference proteome</keyword>
<protein>
    <submittedName>
        <fullName evidence="1">dUTP diphosphatase</fullName>
    </submittedName>
</protein>
<sequence length="196" mass="22975">MNGRYIQSSIKKGVFVMDIKKLFAMQNVLDKRVLESKNLSREEVFEFRILAFLDELGECMKEWRVFKFWSNDRKPRTSIPTGKVKVLDDGCKVEVYKNPLLEEYVDGLHFAIGLCIDLKTKINFPASMRCETVTEQFFELYHLAIRLKEEPTAFRADVLLAHYLGLGELLGFSLEEIEYEYIEKNKVNHERQSNGY</sequence>
<reference evidence="1" key="1">
    <citation type="submission" date="2021-10" db="EMBL/GenBank/DDBJ databases">
        <authorList>
            <person name="Lavering E.D."/>
            <person name="James R."/>
            <person name="Fairholm J.D."/>
            <person name="Hyer M."/>
            <person name="Ogilvie B.H."/>
            <person name="Thurgood T.L."/>
            <person name="Robison R.A."/>
            <person name="Grose J.H."/>
        </authorList>
    </citation>
    <scope>NUCLEOTIDE SEQUENCE</scope>
</reference>
<name>A0AAE8YUT9_9CAUD</name>
<dbReference type="SUPFAM" id="SSF101386">
    <property type="entry name" value="all-alpha NTP pyrophosphatases"/>
    <property type="match status" value="1"/>
</dbReference>
<accession>A0AAE8YUT9</accession>
<dbReference type="Pfam" id="PF08761">
    <property type="entry name" value="dUTPase_2"/>
    <property type="match status" value="2"/>
</dbReference>
<dbReference type="EMBL" id="OK499979">
    <property type="protein sequence ID" value="UGO49459.1"/>
    <property type="molecule type" value="Genomic_DNA"/>
</dbReference>
<dbReference type="Proteomes" id="UP000827803">
    <property type="component" value="Segment"/>
</dbReference>
<evidence type="ECO:0000313" key="2">
    <source>
        <dbReference type="Proteomes" id="UP000827803"/>
    </source>
</evidence>
<dbReference type="CDD" id="cd11527">
    <property type="entry name" value="NTP-PPase_dUTPase"/>
    <property type="match status" value="1"/>
</dbReference>
<dbReference type="PIRSF" id="PIRSF030140">
    <property type="entry name" value="UCP030140"/>
    <property type="match status" value="1"/>
</dbReference>
<dbReference type="InterPro" id="IPR016947">
    <property type="entry name" value="UCP030140"/>
</dbReference>
<organism evidence="1 2">
    <name type="scientific">Bacillus Phage vB_BanS_McSteamy</name>
    <dbReference type="NCBI Taxonomy" id="2894779"/>
    <lineage>
        <taxon>Viruses</taxon>
        <taxon>Duplodnaviria</taxon>
        <taxon>Heunggongvirae</taxon>
        <taxon>Uroviricota</taxon>
        <taxon>Caudoviricetes</taxon>
        <taxon>Wbetavirus</taxon>
        <taxon>Wbetavirus mcsteamy</taxon>
    </lineage>
</organism>
<proteinExistence type="predicted"/>
<dbReference type="Gene3D" id="1.10.4010.10">
    <property type="entry name" value="Type II deoxyuridine triphosphatase"/>
    <property type="match status" value="1"/>
</dbReference>
<gene>
    <name evidence="1" type="ORF">MCSTEAMY_43</name>
</gene>